<organism evidence="7 8">
    <name type="scientific">Kushneria indalinina DSM 14324</name>
    <dbReference type="NCBI Taxonomy" id="1122140"/>
    <lineage>
        <taxon>Bacteria</taxon>
        <taxon>Pseudomonadati</taxon>
        <taxon>Pseudomonadota</taxon>
        <taxon>Gammaproteobacteria</taxon>
        <taxon>Oceanospirillales</taxon>
        <taxon>Halomonadaceae</taxon>
        <taxon>Kushneria</taxon>
    </lineage>
</organism>
<evidence type="ECO:0000313" key="7">
    <source>
        <dbReference type="EMBL" id="REC94785.1"/>
    </source>
</evidence>
<dbReference type="SUPFAM" id="SSF53448">
    <property type="entry name" value="Nucleotide-diphospho-sugar transferases"/>
    <property type="match status" value="1"/>
</dbReference>
<dbReference type="PANTHER" id="PTHR43646">
    <property type="entry name" value="GLYCOSYLTRANSFERASE"/>
    <property type="match status" value="1"/>
</dbReference>
<dbReference type="GO" id="GO:0005886">
    <property type="term" value="C:plasma membrane"/>
    <property type="evidence" value="ECO:0007669"/>
    <property type="project" value="UniProtKB-SubCell"/>
</dbReference>
<keyword evidence="5" id="KW-0472">Membrane</keyword>
<feature type="domain" description="Glycosyltransferase 2-like" evidence="6">
    <location>
        <begin position="6"/>
        <end position="130"/>
    </location>
</feature>
<protein>
    <submittedName>
        <fullName evidence="7">Glycosyl transferase family 2</fullName>
    </submittedName>
</protein>
<dbReference type="Proteomes" id="UP000256334">
    <property type="component" value="Unassembled WGS sequence"/>
</dbReference>
<evidence type="ECO:0000256" key="1">
    <source>
        <dbReference type="ARBA" id="ARBA00004236"/>
    </source>
</evidence>
<proteinExistence type="predicted"/>
<keyword evidence="8" id="KW-1185">Reference proteome</keyword>
<evidence type="ECO:0000256" key="3">
    <source>
        <dbReference type="ARBA" id="ARBA00022676"/>
    </source>
</evidence>
<dbReference type="AlphaFoldDB" id="A0A3D9DVU8"/>
<evidence type="ECO:0000313" key="8">
    <source>
        <dbReference type="Proteomes" id="UP000256334"/>
    </source>
</evidence>
<dbReference type="GO" id="GO:0016757">
    <property type="term" value="F:glycosyltransferase activity"/>
    <property type="evidence" value="ECO:0007669"/>
    <property type="project" value="UniProtKB-KW"/>
</dbReference>
<evidence type="ECO:0000259" key="6">
    <source>
        <dbReference type="Pfam" id="PF00535"/>
    </source>
</evidence>
<keyword evidence="2" id="KW-1003">Cell membrane</keyword>
<reference evidence="7 8" key="1">
    <citation type="submission" date="2018-07" db="EMBL/GenBank/DDBJ databases">
        <title>Genomic Encyclopedia of Type Strains, Phase IV (KMG-IV): sequencing the most valuable type-strain genomes for metagenomic binning, comparative biology and taxonomic classification.</title>
        <authorList>
            <person name="Goeker M."/>
        </authorList>
    </citation>
    <scope>NUCLEOTIDE SEQUENCE [LARGE SCALE GENOMIC DNA]</scope>
    <source>
        <strain evidence="7 8">DSM 14324</strain>
    </source>
</reference>
<comment type="subcellular location">
    <subcellularLocation>
        <location evidence="1">Cell membrane</location>
    </subcellularLocation>
</comment>
<dbReference type="InterPro" id="IPR029044">
    <property type="entry name" value="Nucleotide-diphossugar_trans"/>
</dbReference>
<dbReference type="EMBL" id="QRDJ01000007">
    <property type="protein sequence ID" value="REC94785.1"/>
    <property type="molecule type" value="Genomic_DNA"/>
</dbReference>
<dbReference type="Gene3D" id="3.90.550.10">
    <property type="entry name" value="Spore Coat Polysaccharide Biosynthesis Protein SpsA, Chain A"/>
    <property type="match status" value="1"/>
</dbReference>
<gene>
    <name evidence="7" type="ORF">C8D72_1613</name>
</gene>
<evidence type="ECO:0000256" key="5">
    <source>
        <dbReference type="ARBA" id="ARBA00023136"/>
    </source>
</evidence>
<keyword evidence="3" id="KW-0328">Glycosyltransferase</keyword>
<dbReference type="PANTHER" id="PTHR43646:SF2">
    <property type="entry name" value="GLYCOSYLTRANSFERASE 2-LIKE DOMAIN-CONTAINING PROTEIN"/>
    <property type="match status" value="1"/>
</dbReference>
<name>A0A3D9DVU8_9GAMM</name>
<comment type="caution">
    <text evidence="7">The sequence shown here is derived from an EMBL/GenBank/DDBJ whole genome shotgun (WGS) entry which is preliminary data.</text>
</comment>
<evidence type="ECO:0000256" key="4">
    <source>
        <dbReference type="ARBA" id="ARBA00022679"/>
    </source>
</evidence>
<dbReference type="InterPro" id="IPR001173">
    <property type="entry name" value="Glyco_trans_2-like"/>
</dbReference>
<accession>A0A3D9DVU8</accession>
<dbReference type="Pfam" id="PF00535">
    <property type="entry name" value="Glycos_transf_2"/>
    <property type="match status" value="1"/>
</dbReference>
<sequence>MARMGVVVPAHNEEQHLPECLRSLCRAADHARGLGHEVTLVVVLDSCRDRSAAIAAEHGVTVVSMAAANVGMARHAGVLALPAGIDWLAFTDADTCVPDTWLSHQHGFGTEAVCGGVHLNQWQRLSPDLRARYLTHRRQNLKRQHIHGANLGISMAAYQRLGGFRPLRCHEDVDLIERHLAAHGSMTWAPELRVMTSARCHARAPEGLGALLYALEYAQPEPSPSARDAG</sequence>
<evidence type="ECO:0000256" key="2">
    <source>
        <dbReference type="ARBA" id="ARBA00022475"/>
    </source>
</evidence>
<keyword evidence="4 7" id="KW-0808">Transferase</keyword>